<dbReference type="RefSeq" id="WP_028122336.1">
    <property type="nucleotide sequence ID" value="NZ_FTOJ01000002.1"/>
</dbReference>
<reference evidence="3" key="2">
    <citation type="submission" date="2017-01" db="EMBL/GenBank/DDBJ databases">
        <authorList>
            <person name="Mah S.A."/>
            <person name="Swanson W.J."/>
            <person name="Moy G.W."/>
            <person name="Vacquier V.D."/>
        </authorList>
    </citation>
    <scope>NUCLEOTIDE SEQUENCE [LARGE SCALE GENOMIC DNA]</scope>
    <source>
        <strain evidence="3">DSM 21068</strain>
    </source>
</reference>
<dbReference type="InterPro" id="IPR052517">
    <property type="entry name" value="GlcG_carb_metab_protein"/>
</dbReference>
<dbReference type="Proteomes" id="UP000186246">
    <property type="component" value="Unassembled WGS sequence"/>
</dbReference>
<reference evidence="4" key="3">
    <citation type="submission" date="2017-01" db="EMBL/GenBank/DDBJ databases">
        <authorList>
            <person name="Varghese N."/>
            <person name="Submissions S."/>
        </authorList>
    </citation>
    <scope>NUCLEOTIDE SEQUENCE [LARGE SCALE GENOMIC DNA]</scope>
    <source>
        <strain evidence="4">DSM 21068</strain>
    </source>
</reference>
<evidence type="ECO:0000313" key="3">
    <source>
        <dbReference type="EMBL" id="SIS71171.1"/>
    </source>
</evidence>
<protein>
    <submittedName>
        <fullName evidence="3">Uncharacterized conserved protein GlcG, DUF336 family</fullName>
    </submittedName>
</protein>
<dbReference type="InterPro" id="IPR038084">
    <property type="entry name" value="PduO/GlcC-like_sf"/>
</dbReference>
<dbReference type="Pfam" id="PF03928">
    <property type="entry name" value="HbpS-like"/>
    <property type="match status" value="1"/>
</dbReference>
<keyword evidence="5" id="KW-1185">Reference proteome</keyword>
<evidence type="ECO:0000313" key="4">
    <source>
        <dbReference type="Proteomes" id="UP000186246"/>
    </source>
</evidence>
<dbReference type="SUPFAM" id="SSF143744">
    <property type="entry name" value="GlcG-like"/>
    <property type="match status" value="1"/>
</dbReference>
<organism evidence="3 4">
    <name type="scientific">Chryseobacterium piscicola</name>
    <dbReference type="NCBI Taxonomy" id="551459"/>
    <lineage>
        <taxon>Bacteria</taxon>
        <taxon>Pseudomonadati</taxon>
        <taxon>Bacteroidota</taxon>
        <taxon>Flavobacteriia</taxon>
        <taxon>Flavobacteriales</taxon>
        <taxon>Weeksellaceae</taxon>
        <taxon>Chryseobacterium group</taxon>
        <taxon>Chryseobacterium</taxon>
    </lineage>
</organism>
<dbReference type="OrthoDB" id="6464887at2"/>
<dbReference type="Proteomes" id="UP000238314">
    <property type="component" value="Unassembled WGS sequence"/>
</dbReference>
<evidence type="ECO:0000256" key="1">
    <source>
        <dbReference type="SAM" id="SignalP"/>
    </source>
</evidence>
<dbReference type="EMBL" id="MUGO01000002">
    <property type="protein sequence ID" value="PQA97500.1"/>
    <property type="molecule type" value="Genomic_DNA"/>
</dbReference>
<evidence type="ECO:0000313" key="2">
    <source>
        <dbReference type="EMBL" id="PQA97500.1"/>
    </source>
</evidence>
<dbReference type="PANTHER" id="PTHR34309">
    <property type="entry name" value="SLR1406 PROTEIN"/>
    <property type="match status" value="1"/>
</dbReference>
<proteinExistence type="predicted"/>
<name>A0A1N7LBL6_9FLAO</name>
<dbReference type="Gene3D" id="3.30.450.150">
    <property type="entry name" value="Haem-degrading domain"/>
    <property type="match status" value="1"/>
</dbReference>
<accession>A0A1N7LBL6</accession>
<reference evidence="2 5" key="1">
    <citation type="submission" date="2016-11" db="EMBL/GenBank/DDBJ databases">
        <title>Whole genomes of Flavobacteriaceae.</title>
        <authorList>
            <person name="Stine C."/>
            <person name="Li C."/>
            <person name="Tadesse D."/>
        </authorList>
    </citation>
    <scope>NUCLEOTIDE SEQUENCE [LARGE SCALE GENOMIC DNA]</scope>
    <source>
        <strain evidence="2 5">DSM 21068</strain>
    </source>
</reference>
<dbReference type="InterPro" id="IPR005624">
    <property type="entry name" value="PduO/GlcC-like"/>
</dbReference>
<dbReference type="AlphaFoldDB" id="A0A1N7LBL6"/>
<dbReference type="STRING" id="551459.SAMN05421796_102180"/>
<keyword evidence="1" id="KW-0732">Signal</keyword>
<feature type="signal peptide" evidence="1">
    <location>
        <begin position="1"/>
        <end position="17"/>
    </location>
</feature>
<feature type="chain" id="PRO_5044563744" evidence="1">
    <location>
        <begin position="18"/>
        <end position="175"/>
    </location>
</feature>
<sequence>MKIQFLFVLLSSYLCFAQNNTEKTIPLYPTNQYVKSVNNLSTEAALELASRISKTAATKNKNVSIALLDASGTTILLLRGNGVGPHNTEASRRKAYTALSTKTPTLLLLRNAEKNPDTKNLNSLPELLLLSGGMPIWYKGEIIGSVGVSGGGSPENDDWIAQSASIPEIGITTTK</sequence>
<gene>
    <name evidence="2" type="ORF">B0A70_02220</name>
    <name evidence="3" type="ORF">SAMN05421796_102180</name>
</gene>
<dbReference type="PANTHER" id="PTHR34309:SF1">
    <property type="entry name" value="PROTEIN GLCG"/>
    <property type="match status" value="1"/>
</dbReference>
<dbReference type="EMBL" id="FTOJ01000002">
    <property type="protein sequence ID" value="SIS71171.1"/>
    <property type="molecule type" value="Genomic_DNA"/>
</dbReference>
<evidence type="ECO:0000313" key="5">
    <source>
        <dbReference type="Proteomes" id="UP000238314"/>
    </source>
</evidence>